<organism evidence="2 3">
    <name type="scientific">Candidatus Wildermuthbacteria bacterium GWA2_46_15</name>
    <dbReference type="NCBI Taxonomy" id="1802443"/>
    <lineage>
        <taxon>Bacteria</taxon>
        <taxon>Candidatus Wildermuthiibacteriota</taxon>
    </lineage>
</organism>
<accession>A0A1G2QP98</accession>
<evidence type="ECO:0000313" key="3">
    <source>
        <dbReference type="Proteomes" id="UP000179245"/>
    </source>
</evidence>
<dbReference type="Proteomes" id="UP000179245">
    <property type="component" value="Unassembled WGS sequence"/>
</dbReference>
<evidence type="ECO:0000313" key="2">
    <source>
        <dbReference type="EMBL" id="OHA62430.1"/>
    </source>
</evidence>
<gene>
    <name evidence="2" type="ORF">A2117_01260</name>
</gene>
<dbReference type="InterPro" id="IPR046548">
    <property type="entry name" value="DUF6804"/>
</dbReference>
<keyword evidence="1" id="KW-0472">Membrane</keyword>
<protein>
    <submittedName>
        <fullName evidence="2">Uncharacterized protein</fullName>
    </submittedName>
</protein>
<feature type="transmembrane region" description="Helical" evidence="1">
    <location>
        <begin position="97"/>
        <end position="113"/>
    </location>
</feature>
<dbReference type="Pfam" id="PF20619">
    <property type="entry name" value="DUF6804"/>
    <property type="match status" value="1"/>
</dbReference>
<evidence type="ECO:0000256" key="1">
    <source>
        <dbReference type="SAM" id="Phobius"/>
    </source>
</evidence>
<sequence>MPFPQNRTIVETDKSCKMNIFLRQNWYRVLAIILLLWALSDNPYGYYQLLRWAVMVIGAYSAYSAYNAGKNSWAWVFGAITVLFNPIIPFYLQKDTWQLIDVLAAIVFSIFLFREYERKN</sequence>
<name>A0A1G2QP98_9BACT</name>
<reference evidence="2 3" key="1">
    <citation type="journal article" date="2016" name="Nat. Commun.">
        <title>Thousands of microbial genomes shed light on interconnected biogeochemical processes in an aquifer system.</title>
        <authorList>
            <person name="Anantharaman K."/>
            <person name="Brown C.T."/>
            <person name="Hug L.A."/>
            <person name="Sharon I."/>
            <person name="Castelle C.J."/>
            <person name="Probst A.J."/>
            <person name="Thomas B.C."/>
            <person name="Singh A."/>
            <person name="Wilkins M.J."/>
            <person name="Karaoz U."/>
            <person name="Brodie E.L."/>
            <person name="Williams K.H."/>
            <person name="Hubbard S.S."/>
            <person name="Banfield J.F."/>
        </authorList>
    </citation>
    <scope>NUCLEOTIDE SEQUENCE [LARGE SCALE GENOMIC DNA]</scope>
</reference>
<feature type="transmembrane region" description="Helical" evidence="1">
    <location>
        <begin position="73"/>
        <end position="91"/>
    </location>
</feature>
<keyword evidence="1" id="KW-1133">Transmembrane helix</keyword>
<feature type="transmembrane region" description="Helical" evidence="1">
    <location>
        <begin position="45"/>
        <end position="66"/>
    </location>
</feature>
<proteinExistence type="predicted"/>
<dbReference type="EMBL" id="MHTO01000014">
    <property type="protein sequence ID" value="OHA62430.1"/>
    <property type="molecule type" value="Genomic_DNA"/>
</dbReference>
<feature type="transmembrane region" description="Helical" evidence="1">
    <location>
        <begin position="20"/>
        <end position="39"/>
    </location>
</feature>
<comment type="caution">
    <text evidence="2">The sequence shown here is derived from an EMBL/GenBank/DDBJ whole genome shotgun (WGS) entry which is preliminary data.</text>
</comment>
<keyword evidence="1" id="KW-0812">Transmembrane</keyword>
<dbReference type="AlphaFoldDB" id="A0A1G2QP98"/>